<sequence>MSKNAKYILPSIIVFLIALVFFLFVLSSNYRNDEEELLIKSLCESGFFIFLTSFLSIPGFILHYRYSIHNRKKTITFKKNYFEITIADKTTDILYADISVVENHTLVWKIRNPWSDYSYVKIILNNGEKIYYNCLTKIKNSENNLFNIERIKIYNLEDIYTWY</sequence>
<dbReference type="InterPro" id="IPR058916">
    <property type="entry name" value="PH_40"/>
</dbReference>
<reference evidence="3 4" key="1">
    <citation type="submission" date="2018-06" db="EMBL/GenBank/DDBJ databases">
        <title>Genomic Encyclopedia of Type Strains, Phase III (KMG-III): the genomes of soil and plant-associated and newly described type strains.</title>
        <authorList>
            <person name="Whitman W."/>
        </authorList>
    </citation>
    <scope>NUCLEOTIDE SEQUENCE [LARGE SCALE GENOMIC DNA]</scope>
    <source>
        <strain evidence="3 4">CGMCC 1.12398</strain>
    </source>
</reference>
<dbReference type="RefSeq" id="WP_111567882.1">
    <property type="nucleotide sequence ID" value="NZ_QLMI01000024.1"/>
</dbReference>
<dbReference type="OrthoDB" id="884048at2"/>
<dbReference type="Proteomes" id="UP000249620">
    <property type="component" value="Unassembled WGS sequence"/>
</dbReference>
<comment type="caution">
    <text evidence="3">The sequence shown here is derived from an EMBL/GenBank/DDBJ whole genome shotgun (WGS) entry which is preliminary data.</text>
</comment>
<keyword evidence="1" id="KW-1133">Transmembrane helix</keyword>
<accession>A0A327YD81</accession>
<dbReference type="Pfam" id="PF26566">
    <property type="entry name" value="PH_40"/>
    <property type="match status" value="1"/>
</dbReference>
<feature type="transmembrane region" description="Helical" evidence="1">
    <location>
        <begin position="7"/>
        <end position="26"/>
    </location>
</feature>
<name>A0A327YD81_9FLAO</name>
<feature type="domain" description="PH" evidence="2">
    <location>
        <begin position="4"/>
        <end position="135"/>
    </location>
</feature>
<proteinExistence type="predicted"/>
<evidence type="ECO:0000313" key="3">
    <source>
        <dbReference type="EMBL" id="RAK18824.1"/>
    </source>
</evidence>
<protein>
    <recommendedName>
        <fullName evidence="2">PH domain-containing protein</fullName>
    </recommendedName>
</protein>
<keyword evidence="1" id="KW-0472">Membrane</keyword>
<feature type="transmembrane region" description="Helical" evidence="1">
    <location>
        <begin position="46"/>
        <end position="64"/>
    </location>
</feature>
<keyword evidence="4" id="KW-1185">Reference proteome</keyword>
<gene>
    <name evidence="3" type="ORF">B0I03_1241</name>
</gene>
<evidence type="ECO:0000256" key="1">
    <source>
        <dbReference type="SAM" id="Phobius"/>
    </source>
</evidence>
<dbReference type="AlphaFoldDB" id="A0A327YD81"/>
<dbReference type="EMBL" id="QLMI01000024">
    <property type="protein sequence ID" value="RAK18824.1"/>
    <property type="molecule type" value="Genomic_DNA"/>
</dbReference>
<evidence type="ECO:0000313" key="4">
    <source>
        <dbReference type="Proteomes" id="UP000249620"/>
    </source>
</evidence>
<organism evidence="3 4">
    <name type="scientific">Flavobacterium aquaticum</name>
    <dbReference type="NCBI Taxonomy" id="1236486"/>
    <lineage>
        <taxon>Bacteria</taxon>
        <taxon>Pseudomonadati</taxon>
        <taxon>Bacteroidota</taxon>
        <taxon>Flavobacteriia</taxon>
        <taxon>Flavobacteriales</taxon>
        <taxon>Flavobacteriaceae</taxon>
        <taxon>Flavobacterium</taxon>
    </lineage>
</organism>
<keyword evidence="1" id="KW-0812">Transmembrane</keyword>
<evidence type="ECO:0000259" key="2">
    <source>
        <dbReference type="Pfam" id="PF26566"/>
    </source>
</evidence>